<protein>
    <submittedName>
        <fullName evidence="1">Uncharacterized protein</fullName>
    </submittedName>
</protein>
<evidence type="ECO:0000313" key="2">
    <source>
        <dbReference type="Proteomes" id="UP000664109"/>
    </source>
</evidence>
<sequence>MADFQGDVTVTADGVDYPAAAELHSWAEDSAEETAAERAVDIADGLTDWNGSIDVTGGEGAAWKVMEAEDRRLVMPDGRVAPFVVNRRFFGTGVLLITGSAEPPF</sequence>
<dbReference type="RefSeq" id="WP_205371824.1">
    <property type="nucleotide sequence ID" value="NZ_JAFEJA010000001.1"/>
</dbReference>
<name>A0ABS2UIM2_9ACTN</name>
<evidence type="ECO:0000313" key="1">
    <source>
        <dbReference type="EMBL" id="MBM9617436.1"/>
    </source>
</evidence>
<reference evidence="1 2" key="1">
    <citation type="journal article" date="2016" name="Arch. Microbiol.">
        <title>Streptomyces zhihengii sp. nov., isolated from rhizospheric soil of Psammosilene tunicoides.</title>
        <authorList>
            <person name="Huang M.J."/>
            <person name="Fei J.J."/>
            <person name="Salam N."/>
            <person name="Kim C.J."/>
            <person name="Hozzein W.N."/>
            <person name="Xiao M."/>
            <person name="Huang H.Q."/>
            <person name="Li W.J."/>
        </authorList>
    </citation>
    <scope>NUCLEOTIDE SEQUENCE [LARGE SCALE GENOMIC DNA]</scope>
    <source>
        <strain evidence="1 2">YIM T102</strain>
    </source>
</reference>
<organism evidence="1 2">
    <name type="scientific">Streptomyces zhihengii</name>
    <dbReference type="NCBI Taxonomy" id="1818004"/>
    <lineage>
        <taxon>Bacteria</taxon>
        <taxon>Bacillati</taxon>
        <taxon>Actinomycetota</taxon>
        <taxon>Actinomycetes</taxon>
        <taxon>Kitasatosporales</taxon>
        <taxon>Streptomycetaceae</taxon>
        <taxon>Streptomyces</taxon>
    </lineage>
</organism>
<dbReference type="Proteomes" id="UP000664109">
    <property type="component" value="Unassembled WGS sequence"/>
</dbReference>
<comment type="caution">
    <text evidence="1">The sequence shown here is derived from an EMBL/GenBank/DDBJ whole genome shotgun (WGS) entry which is preliminary data.</text>
</comment>
<accession>A0ABS2UIM2</accession>
<dbReference type="EMBL" id="JAFEJA010000001">
    <property type="protein sequence ID" value="MBM9617436.1"/>
    <property type="molecule type" value="Genomic_DNA"/>
</dbReference>
<keyword evidence="2" id="KW-1185">Reference proteome</keyword>
<gene>
    <name evidence="1" type="ORF">JE024_01550</name>
</gene>
<proteinExistence type="predicted"/>